<dbReference type="PANTHER" id="PTHR10343">
    <property type="entry name" value="5'-AMP-ACTIVATED PROTEIN KINASE , BETA SUBUNIT"/>
    <property type="match status" value="1"/>
</dbReference>
<proteinExistence type="inferred from homology"/>
<dbReference type="InterPro" id="IPR050827">
    <property type="entry name" value="CRP1_MDG1_kinase"/>
</dbReference>
<comment type="similarity">
    <text evidence="1">Belongs to the 5'-AMP-activated protein kinase beta subunit family.</text>
</comment>
<dbReference type="SUPFAM" id="SSF160219">
    <property type="entry name" value="AMPKBI-like"/>
    <property type="match status" value="1"/>
</dbReference>
<dbReference type="Pfam" id="PF16561">
    <property type="entry name" value="AMPK1_CBM"/>
    <property type="match status" value="1"/>
</dbReference>
<dbReference type="SUPFAM" id="SSF81296">
    <property type="entry name" value="E set domains"/>
    <property type="match status" value="1"/>
</dbReference>
<sequence>MGNFAGKDDSGEMREGRGGSGLDESQGKIPPPTEFHHRREPGGRPGGRDGGYGGEEGGSGIGGAHTPTSVGPGPPSSGALVLTGAERGAEGAGDEMAIDGDDREDDVVPTVFRWEHGGRQVYIQGTFNNWERQIPMHRSGNDFMYIHNLKRGKHAFKFIVDDEWRFAPDQLTVADVEGRINNFIDVTHFKPFNEDSSTLDIARKEEELYGTSYPDIEEYSVKEPPPLPPHLRHIILNKVPNDKHPLILPVPQHVAVDHLYCTAIKDGMMVLGVTQRFRMKFVTTVYYSMMP</sequence>
<dbReference type="PANTHER" id="PTHR10343:SF84">
    <property type="entry name" value="5'-AMP-ACTIVATED PROTEIN KINASE SUBUNIT BETA-1"/>
    <property type="match status" value="1"/>
</dbReference>
<dbReference type="AlphaFoldDB" id="W7TY03"/>
<comment type="caution">
    <text evidence="4">The sequence shown here is derived from an EMBL/GenBank/DDBJ whole genome shotgun (WGS) entry which is preliminary data.</text>
</comment>
<dbReference type="CDD" id="cd02859">
    <property type="entry name" value="E_set_AMPKbeta_like_N"/>
    <property type="match status" value="1"/>
</dbReference>
<dbReference type="GO" id="GO:0031588">
    <property type="term" value="C:nucleotide-activated protein kinase complex"/>
    <property type="evidence" value="ECO:0007669"/>
    <property type="project" value="TreeGrafter"/>
</dbReference>
<dbReference type="Gene3D" id="2.60.40.10">
    <property type="entry name" value="Immunoglobulins"/>
    <property type="match status" value="1"/>
</dbReference>
<dbReference type="InterPro" id="IPR032640">
    <property type="entry name" value="AMPK1_CBM"/>
</dbReference>
<dbReference type="GO" id="GO:0005634">
    <property type="term" value="C:nucleus"/>
    <property type="evidence" value="ECO:0007669"/>
    <property type="project" value="TreeGrafter"/>
</dbReference>
<dbReference type="OrthoDB" id="531008at2759"/>
<reference evidence="4 5" key="1">
    <citation type="journal article" date="2014" name="Mol. Plant">
        <title>Chromosome Scale Genome Assembly and Transcriptome Profiling of Nannochloropsis gaditana in Nitrogen Depletion.</title>
        <authorList>
            <person name="Corteggiani Carpinelli E."/>
            <person name="Telatin A."/>
            <person name="Vitulo N."/>
            <person name="Forcato C."/>
            <person name="D'Angelo M."/>
            <person name="Schiavon R."/>
            <person name="Vezzi A."/>
            <person name="Giacometti G.M."/>
            <person name="Morosinotto T."/>
            <person name="Valle G."/>
        </authorList>
    </citation>
    <scope>NUCLEOTIDE SEQUENCE [LARGE SCALE GENOMIC DNA]</scope>
    <source>
        <strain evidence="4 5">B-31</strain>
    </source>
</reference>
<keyword evidence="4" id="KW-0418">Kinase</keyword>
<dbReference type="Proteomes" id="UP000019335">
    <property type="component" value="Chromosome 4"/>
</dbReference>
<dbReference type="Pfam" id="PF04739">
    <property type="entry name" value="AMPKBI"/>
    <property type="match status" value="1"/>
</dbReference>
<feature type="compositionally biased region" description="Basic and acidic residues" evidence="2">
    <location>
        <begin position="1"/>
        <end position="17"/>
    </location>
</feature>
<protein>
    <submittedName>
        <fullName evidence="4">5 ampactivated protein kinase subunit beta</fullName>
    </submittedName>
</protein>
<evidence type="ECO:0000313" key="5">
    <source>
        <dbReference type="Proteomes" id="UP000019335"/>
    </source>
</evidence>
<feature type="domain" description="Association with the SNF1 complex (ASC)" evidence="3">
    <location>
        <begin position="202"/>
        <end position="290"/>
    </location>
</feature>
<dbReference type="EMBL" id="AZIL01000312">
    <property type="protein sequence ID" value="EWM28418.1"/>
    <property type="molecule type" value="Genomic_DNA"/>
</dbReference>
<dbReference type="SMART" id="SM01010">
    <property type="entry name" value="AMPKBI"/>
    <property type="match status" value="1"/>
</dbReference>
<evidence type="ECO:0000313" key="4">
    <source>
        <dbReference type="EMBL" id="EWM28418.1"/>
    </source>
</evidence>
<dbReference type="InterPro" id="IPR037256">
    <property type="entry name" value="ASC_dom_sf"/>
</dbReference>
<gene>
    <name evidence="4" type="ORF">Naga_100088g6</name>
</gene>
<dbReference type="InterPro" id="IPR014756">
    <property type="entry name" value="Ig_E-set"/>
</dbReference>
<feature type="region of interest" description="Disordered" evidence="2">
    <location>
        <begin position="1"/>
        <end position="81"/>
    </location>
</feature>
<dbReference type="Gene3D" id="6.20.250.60">
    <property type="match status" value="1"/>
</dbReference>
<dbReference type="InterPro" id="IPR006828">
    <property type="entry name" value="ASC_dom"/>
</dbReference>
<organism evidence="4 5">
    <name type="scientific">Nannochloropsis gaditana</name>
    <dbReference type="NCBI Taxonomy" id="72520"/>
    <lineage>
        <taxon>Eukaryota</taxon>
        <taxon>Sar</taxon>
        <taxon>Stramenopiles</taxon>
        <taxon>Ochrophyta</taxon>
        <taxon>Eustigmatophyceae</taxon>
        <taxon>Eustigmatales</taxon>
        <taxon>Monodopsidaceae</taxon>
        <taxon>Nannochloropsis</taxon>
    </lineage>
</organism>
<evidence type="ECO:0000256" key="2">
    <source>
        <dbReference type="SAM" id="MobiDB-lite"/>
    </source>
</evidence>
<dbReference type="GO" id="GO:0019901">
    <property type="term" value="F:protein kinase binding"/>
    <property type="evidence" value="ECO:0007669"/>
    <property type="project" value="TreeGrafter"/>
</dbReference>
<feature type="compositionally biased region" description="Gly residues" evidence="2">
    <location>
        <begin position="43"/>
        <end position="63"/>
    </location>
</feature>
<keyword evidence="4" id="KW-0808">Transferase</keyword>
<evidence type="ECO:0000259" key="3">
    <source>
        <dbReference type="SMART" id="SM01010"/>
    </source>
</evidence>
<dbReference type="GO" id="GO:0007165">
    <property type="term" value="P:signal transduction"/>
    <property type="evidence" value="ECO:0007669"/>
    <property type="project" value="TreeGrafter"/>
</dbReference>
<keyword evidence="5" id="KW-1185">Reference proteome</keyword>
<dbReference type="GO" id="GO:0005737">
    <property type="term" value="C:cytoplasm"/>
    <property type="evidence" value="ECO:0007669"/>
    <property type="project" value="TreeGrafter"/>
</dbReference>
<name>W7TY03_9STRA</name>
<dbReference type="GO" id="GO:0016301">
    <property type="term" value="F:kinase activity"/>
    <property type="evidence" value="ECO:0007669"/>
    <property type="project" value="UniProtKB-KW"/>
</dbReference>
<evidence type="ECO:0000256" key="1">
    <source>
        <dbReference type="ARBA" id="ARBA00010926"/>
    </source>
</evidence>
<accession>W7TY03</accession>
<dbReference type="InterPro" id="IPR013783">
    <property type="entry name" value="Ig-like_fold"/>
</dbReference>